<name>A0A3N4M5M4_9PEZI</name>
<evidence type="ECO:0000256" key="7">
    <source>
        <dbReference type="ARBA" id="ARBA00023242"/>
    </source>
</evidence>
<reference evidence="12 13" key="1">
    <citation type="journal article" date="2018" name="Nat. Ecol. Evol.">
        <title>Pezizomycetes genomes reveal the molecular basis of ectomycorrhizal truffle lifestyle.</title>
        <authorList>
            <person name="Murat C."/>
            <person name="Payen T."/>
            <person name="Noel B."/>
            <person name="Kuo A."/>
            <person name="Morin E."/>
            <person name="Chen J."/>
            <person name="Kohler A."/>
            <person name="Krizsan K."/>
            <person name="Balestrini R."/>
            <person name="Da Silva C."/>
            <person name="Montanini B."/>
            <person name="Hainaut M."/>
            <person name="Levati E."/>
            <person name="Barry K.W."/>
            <person name="Belfiori B."/>
            <person name="Cichocki N."/>
            <person name="Clum A."/>
            <person name="Dockter R.B."/>
            <person name="Fauchery L."/>
            <person name="Guy J."/>
            <person name="Iotti M."/>
            <person name="Le Tacon F."/>
            <person name="Lindquist E.A."/>
            <person name="Lipzen A."/>
            <person name="Malagnac F."/>
            <person name="Mello A."/>
            <person name="Molinier V."/>
            <person name="Miyauchi S."/>
            <person name="Poulain J."/>
            <person name="Riccioni C."/>
            <person name="Rubini A."/>
            <person name="Sitrit Y."/>
            <person name="Splivallo R."/>
            <person name="Traeger S."/>
            <person name="Wang M."/>
            <person name="Zifcakova L."/>
            <person name="Wipf D."/>
            <person name="Zambonelli A."/>
            <person name="Paolocci F."/>
            <person name="Nowrousian M."/>
            <person name="Ottonello S."/>
            <person name="Baldrian P."/>
            <person name="Spatafora J.W."/>
            <person name="Henrissat B."/>
            <person name="Nagy L.G."/>
            <person name="Aury J.M."/>
            <person name="Wincker P."/>
            <person name="Grigoriev I.V."/>
            <person name="Bonfante P."/>
            <person name="Martin F.M."/>
        </authorList>
    </citation>
    <scope>NUCLEOTIDE SEQUENCE [LARGE SCALE GENOMIC DNA]</scope>
    <source>
        <strain evidence="12 13">ATCC MYA-4762</strain>
    </source>
</reference>
<feature type="compositionally biased region" description="Basic and acidic residues" evidence="10">
    <location>
        <begin position="48"/>
        <end position="61"/>
    </location>
</feature>
<dbReference type="Proteomes" id="UP000267821">
    <property type="component" value="Unassembled WGS sequence"/>
</dbReference>
<proteinExistence type="inferred from homology"/>
<protein>
    <recommendedName>
        <fullName evidence="3 9">Mediator of RNA polymerase II transcription subunit 14</fullName>
    </recommendedName>
    <alternativeName>
        <fullName evidence="8 9">Mediator complex subunit 14</fullName>
    </alternativeName>
</protein>
<comment type="similarity">
    <text evidence="2 9">Belongs to the Mediator complex subunit 14 family.</text>
</comment>
<keyword evidence="6 9" id="KW-0804">Transcription</keyword>
<evidence type="ECO:0000256" key="6">
    <source>
        <dbReference type="ARBA" id="ARBA00023163"/>
    </source>
</evidence>
<feature type="domain" description="Mediator complex subunit MED14 N-terminal" evidence="11">
    <location>
        <begin position="87"/>
        <end position="273"/>
    </location>
</feature>
<dbReference type="Pfam" id="PF26204">
    <property type="entry name" value="Med14_fung"/>
    <property type="match status" value="1"/>
</dbReference>
<evidence type="ECO:0000256" key="1">
    <source>
        <dbReference type="ARBA" id="ARBA00004123"/>
    </source>
</evidence>
<dbReference type="GO" id="GO:0006357">
    <property type="term" value="P:regulation of transcription by RNA polymerase II"/>
    <property type="evidence" value="ECO:0007669"/>
    <property type="project" value="InterPro"/>
</dbReference>
<evidence type="ECO:0000256" key="2">
    <source>
        <dbReference type="ARBA" id="ARBA00007813"/>
    </source>
</evidence>
<comment type="subunit">
    <text evidence="9">Component of the Mediator complex.</text>
</comment>
<dbReference type="GO" id="GO:0003712">
    <property type="term" value="F:transcription coregulator activity"/>
    <property type="evidence" value="ECO:0007669"/>
    <property type="project" value="UniProtKB-UniRule"/>
</dbReference>
<dbReference type="EMBL" id="ML121528">
    <property type="protein sequence ID" value="RPB29099.1"/>
    <property type="molecule type" value="Genomic_DNA"/>
</dbReference>
<evidence type="ECO:0000256" key="5">
    <source>
        <dbReference type="ARBA" id="ARBA00023159"/>
    </source>
</evidence>
<feature type="compositionally biased region" description="Gly residues" evidence="10">
    <location>
        <begin position="37"/>
        <end position="47"/>
    </location>
</feature>
<dbReference type="InterPro" id="IPR055122">
    <property type="entry name" value="Med14_N"/>
</dbReference>
<dbReference type="Pfam" id="PF08638">
    <property type="entry name" value="Med14"/>
    <property type="match status" value="1"/>
</dbReference>
<keyword evidence="5 9" id="KW-0010">Activator</keyword>
<dbReference type="PANTHER" id="PTHR12809:SF2">
    <property type="entry name" value="MEDIATOR OF RNA POLYMERASE II TRANSCRIPTION SUBUNIT 14"/>
    <property type="match status" value="1"/>
</dbReference>
<dbReference type="STRING" id="1051890.A0A3N4M5M4"/>
<evidence type="ECO:0000313" key="12">
    <source>
        <dbReference type="EMBL" id="RPB29099.1"/>
    </source>
</evidence>
<dbReference type="GO" id="GO:0070847">
    <property type="term" value="C:core mediator complex"/>
    <property type="evidence" value="ECO:0007669"/>
    <property type="project" value="TreeGrafter"/>
</dbReference>
<evidence type="ECO:0000313" key="13">
    <source>
        <dbReference type="Proteomes" id="UP000267821"/>
    </source>
</evidence>
<dbReference type="InParanoid" id="A0A3N4M5M4"/>
<dbReference type="InterPro" id="IPR013947">
    <property type="entry name" value="Mediator_Med14"/>
</dbReference>
<dbReference type="GO" id="GO:0016592">
    <property type="term" value="C:mediator complex"/>
    <property type="evidence" value="ECO:0007669"/>
    <property type="project" value="UniProtKB-UniRule"/>
</dbReference>
<evidence type="ECO:0000256" key="9">
    <source>
        <dbReference type="RuleBase" id="RU365082"/>
    </source>
</evidence>
<comment type="subcellular location">
    <subcellularLocation>
        <location evidence="1 9">Nucleus</location>
    </subcellularLocation>
</comment>
<evidence type="ECO:0000256" key="8">
    <source>
        <dbReference type="ARBA" id="ARBA00032007"/>
    </source>
</evidence>
<feature type="compositionally biased region" description="Polar residues" evidence="10">
    <location>
        <begin position="1"/>
        <end position="27"/>
    </location>
</feature>
<keyword evidence="13" id="KW-1185">Reference proteome</keyword>
<sequence length="1002" mass="112957">MSEHALSTNTVKASSEPVTNNANNNESAQDRAVLVGNGNGGGLGGRGENGESKLGKGRDENGGDDDEDEILDMSILAPALPKIKQGFYPLSMLIGRMVQDSKNQLDELIRRLQDAREMDRRQQLMAHVTERRQQFIKLLVLTTWARKADEVSQVIDVKAWFDSIEGHFQHAMWESFSMRRDLTNAKVPNPDLKTAVEVLTTGRAPSIPSYNYIPPTPLTPAETLKAYRNINTVLSIRLNLHEALPLHFREYRIQDGRATFSVKDEFEVDLSIGNEDPESQLYIIDFRLTFQPTLESLPPGRFRNEIEYRCNELLRAQGLTGLYEFLHDFVMTHKITTLKKQAERLKKGRWTDALHFHMHKRSLFIYYWTSRPEVRNWIEIGILRPRDKEPSRLGVRWHRDGKEVKDVTVPINTKNVSAEDLIKTVTALHAKYNLITIKDMLTPLPIFPPEALTLVTSDTDSFQSHLTVRITPTRLVKIQIEPITGRFALSKPNATIATAEHAMNHAKPEDWGVMVQQIVRARFAVLQHEIMDRARSLGWEIMKIFNMDPQSVKQQLGSSVRYLTYMRRKGWNKNCMVVVAFSDSGESWWVTEVQEMPKGYTLTHAERIPVSGNPDVTYQFLDNLELMACAIISYYSISRSLLAKGVQHSLREGSGHDPALRIPDLLIRFDNLIKHDWAVNFLKITFVGLSTNGNARITVMGRAKEPMTQLQSANLQDADPDVRFHPQTGSFALRFVVPVGDTIVDEIVERLHRIERLIRFVKVIRKYNLACHHVSLGRIAFSYEKKAGATAEISFSGDQNMQLHLPAGSPHIRIKHFLEQQLNDSGLEVVVMNLAVTAGILLALEEVEKDTPEGELFVLARSTQWFRMDYPKRSHVIDIQLRCKKGQFQWHVRDAAIQGGPGIVGAAGGKRIPAVALQELWSEPGIRGCVPLKTGLAATIGNVRHVILKIHSLIFPTSFLAQQQMTAQGLEHATSQLHESTATLVLPMGGIAPVAARQNLGG</sequence>
<evidence type="ECO:0000259" key="11">
    <source>
        <dbReference type="Pfam" id="PF08638"/>
    </source>
</evidence>
<comment type="function">
    <text evidence="9">Component of the Mediator complex, a coactivator involved in the regulated transcription of nearly all RNA polymerase II-dependent genes. Mediator functions as a bridge to convey information from gene-specific regulatory proteins to the basal RNA polymerase II transcription machinery. Mediator is recruited to promoters by direct interactions with regulatory proteins and serves as a scaffold for the assembly of a functional preinitiation complex with RNA polymerase II and the general transcription factors.</text>
</comment>
<gene>
    <name evidence="12" type="ORF">L211DRAFT_776584</name>
</gene>
<dbReference type="PANTHER" id="PTHR12809">
    <property type="entry name" value="MEDIATOR COMPLEX SUBUNIT"/>
    <property type="match status" value="1"/>
</dbReference>
<feature type="region of interest" description="Disordered" evidence="10">
    <location>
        <begin position="1"/>
        <end position="67"/>
    </location>
</feature>
<evidence type="ECO:0000256" key="4">
    <source>
        <dbReference type="ARBA" id="ARBA00023015"/>
    </source>
</evidence>
<keyword evidence="4 9" id="KW-0805">Transcription regulation</keyword>
<evidence type="ECO:0000256" key="10">
    <source>
        <dbReference type="SAM" id="MobiDB-lite"/>
    </source>
</evidence>
<evidence type="ECO:0000256" key="3">
    <source>
        <dbReference type="ARBA" id="ARBA00019619"/>
    </source>
</evidence>
<dbReference type="AlphaFoldDB" id="A0A3N4M5M4"/>
<dbReference type="OrthoDB" id="205099at2759"/>
<keyword evidence="7 9" id="KW-0539">Nucleus</keyword>
<organism evidence="12 13">
    <name type="scientific">Terfezia boudieri ATCC MYA-4762</name>
    <dbReference type="NCBI Taxonomy" id="1051890"/>
    <lineage>
        <taxon>Eukaryota</taxon>
        <taxon>Fungi</taxon>
        <taxon>Dikarya</taxon>
        <taxon>Ascomycota</taxon>
        <taxon>Pezizomycotina</taxon>
        <taxon>Pezizomycetes</taxon>
        <taxon>Pezizales</taxon>
        <taxon>Pezizaceae</taxon>
        <taxon>Terfezia</taxon>
    </lineage>
</organism>
<accession>A0A3N4M5M4</accession>